<keyword evidence="2" id="KW-0963">Cytoplasm</keyword>
<feature type="region of interest" description="Disordered" evidence="6">
    <location>
        <begin position="2060"/>
        <end position="2133"/>
    </location>
</feature>
<proteinExistence type="predicted"/>
<dbReference type="Proteomes" id="UP000694843">
    <property type="component" value="Unplaced"/>
</dbReference>
<feature type="coiled-coil region" evidence="5">
    <location>
        <begin position="1424"/>
        <end position="1472"/>
    </location>
</feature>
<dbReference type="KEGG" id="hazt:108676801"/>
<feature type="coiled-coil region" evidence="5">
    <location>
        <begin position="290"/>
        <end position="317"/>
    </location>
</feature>
<evidence type="ECO:0000256" key="4">
    <source>
        <dbReference type="ARBA" id="ARBA00023054"/>
    </source>
</evidence>
<dbReference type="OrthoDB" id="1926336at2759"/>
<dbReference type="InterPro" id="IPR051841">
    <property type="entry name" value="MT-Golgi_org_protein"/>
</dbReference>
<gene>
    <name evidence="9" type="primary">LOC108676801</name>
</gene>
<organism evidence="8 9">
    <name type="scientific">Hyalella azteca</name>
    <name type="common">Amphipod</name>
    <dbReference type="NCBI Taxonomy" id="294128"/>
    <lineage>
        <taxon>Eukaryota</taxon>
        <taxon>Metazoa</taxon>
        <taxon>Ecdysozoa</taxon>
        <taxon>Arthropoda</taxon>
        <taxon>Crustacea</taxon>
        <taxon>Multicrustacea</taxon>
        <taxon>Malacostraca</taxon>
        <taxon>Eumalacostraca</taxon>
        <taxon>Peracarida</taxon>
        <taxon>Amphipoda</taxon>
        <taxon>Senticaudata</taxon>
        <taxon>Talitrida</taxon>
        <taxon>Talitroidea</taxon>
        <taxon>Hyalellidae</taxon>
        <taxon>Hyalella</taxon>
    </lineage>
</organism>
<dbReference type="PANTHER" id="PTHR18902">
    <property type="entry name" value="NUCLEAR MITOTIC APPARATUS PROTEIN 1-RELATED"/>
    <property type="match status" value="1"/>
</dbReference>
<reference evidence="9" key="1">
    <citation type="submission" date="2025-08" db="UniProtKB">
        <authorList>
            <consortium name="RefSeq"/>
        </authorList>
    </citation>
    <scope>IDENTIFICATION</scope>
    <source>
        <tissue evidence="9">Whole organism</tissue>
    </source>
</reference>
<evidence type="ECO:0000313" key="8">
    <source>
        <dbReference type="Proteomes" id="UP000694843"/>
    </source>
</evidence>
<feature type="coiled-coil region" evidence="5">
    <location>
        <begin position="50"/>
        <end position="77"/>
    </location>
</feature>
<dbReference type="GeneID" id="108676801"/>
<dbReference type="Pfam" id="PF01465">
    <property type="entry name" value="GRIP"/>
    <property type="match status" value="1"/>
</dbReference>
<feature type="region of interest" description="Disordered" evidence="6">
    <location>
        <begin position="1"/>
        <end position="34"/>
    </location>
</feature>
<accession>A0A979FXL5</accession>
<feature type="coiled-coil region" evidence="5">
    <location>
        <begin position="1932"/>
        <end position="2019"/>
    </location>
</feature>
<feature type="coiled-coil region" evidence="5">
    <location>
        <begin position="437"/>
        <end position="594"/>
    </location>
</feature>
<keyword evidence="4 5" id="KW-0175">Coiled coil</keyword>
<evidence type="ECO:0000313" key="9">
    <source>
        <dbReference type="RefSeq" id="XP_047740894.1"/>
    </source>
</evidence>
<feature type="region of interest" description="Disordered" evidence="6">
    <location>
        <begin position="1473"/>
        <end position="1506"/>
    </location>
</feature>
<dbReference type="RefSeq" id="XP_047740894.1">
    <property type="nucleotide sequence ID" value="XM_047884938.1"/>
</dbReference>
<feature type="coiled-coil region" evidence="5">
    <location>
        <begin position="374"/>
        <end position="408"/>
    </location>
</feature>
<feature type="coiled-coil region" evidence="5">
    <location>
        <begin position="1650"/>
        <end position="1900"/>
    </location>
</feature>
<sequence length="2307" mass="260296">MMNNSSNITDEGGGSSSEPPESAGAKPRNPLDKLSKEELLTKCKNLIVIAQKAKAAKDEAVTELQKLKENSGRENEALLEMVDNLTEGKVALITKTESLQRQLNLSASELQAAQSVQDRLLQEKQQALEQVQVYQAKIARKKERFEKNLLAERERNEQLLGKIENLEAQTSQIEVLKTKCKKLLDEKSKWEETTKQAKAILAEKKANEIILEESKNRQKQLEETTKQLTTEIKQLRLECKEKQTRMDDKEKIIDNLKHELTVIQESKEINDEGEYHQNPAEADDGKEVIITELKCKTLELEKKCDEYERILSDIKEKGEATEITEEITECVTVSDNGSSMDEILILRARINELERALVESKPLHMPHKSIDYALEQSEALVNELREKIEKHEEEKNNLEQMVFDANEKYALYDGEIQALKAQTETQAVRIIATSEENERLKQELLVEKNSNRELAEQLKRTQTKNYEDESAIVNLNQEIETLQQSLRNTERALKNDLTAAEDMLAARADKMTALEDKVALLTKNLEKLENENKLHLDKIASLLNEVQNESACVKDTTESLETMREENKKLTKTVENYASQIQSMEHRLSCITENFKLCFCAEDSKFPAVSSILSQNLASDISAEGKEDDLLGQMNAILLAFEKQASLNSTLQKANEDKISDLKSHIDALKNYKHELLNQIITLRDTTSKDAEEIRIAHSEALELSAQEKMKALEEVALLQHKLNSFECSSAETSALQEQVELGNKEIVELKDKLRVDNEDFVRKLQGLEMELKQERELKESLNEKLAEIEDEVKATGMKIQDDKDEFLKQIDNLSKENEQLSCKWKALEEECEDLKRQREEDLTFKEEMEKEVSEVKNFLKEKEQTCEDLKSKVQELEESITEKNHELLSRKHELQILRDQLALSSESSEETARKFTELECKLFESKSRIETLEKLDLERQVAADNVKQELEKVRNEFEAKLGDLQTENSNLTCQLEAIKEEKNRCNEDLRHKIAEMSSLKAENDFANEKLRVETAEKNELDSKLKSVLEEKENLSSKVSELREKILAVEQENERLILEMSQAELEDEQKVEALSSEKEAMSEKFVAIETENVNNLKKLKQAHATNERLTEQLRVLQERNVQSSQIIHDLENSKIELHDKLKKLEEDNISNLKASEVAKELEEKLKYFEEASVNNEEKLHSLKQKSDELISENAALKERLLNASQDSEKFTPEIVALNAEREKLLQKAEMYVKQNEELAKKSDELVKENEELTKKSDELVKKNEELTEKKNELVKENEELTKKSDGLVEKNEELTKKSDELVKKNEELTVTSEICLKELSAKSDECKQLEEELQALKTAHEQAKERLVKEERELKAANEQVTALTAQCKECSDALQTQTAALQEGEVLRAQLDVDLSVAQGRAQELLHEMNDVTKVLRERGERISRLEATLKQRTEEVDAARAKLQSIEEQFTSSEAAREALIAELDALRRQTSAANEPKHQPQHLKQQPQHLEQEPQHLEQQPQHLEQLQNRLTETTLEKEALLQKILHLEEQITVTSASSAAAVANEAPVASAAAPVVAVAAPVASSTAPVTSSSTAPVTSSAETPVSSVAVASAVVHTASVPPTTGATDCPSEVMSTSTMSKAEEANRLKDIEDTFEERYMKLKSVAIKLKKKLAEQTVQINALEEQKTKLLAEKEQLGPARAASKNIQVLQAEVDRLQDAVESGTRAIKEKDGQLTQAAQQISSCKDQLVQQTQQIDNLKATVKTLEEANTELQTRETGLLADMKALQEQASGLVEQDNKEKSLEAQLEHLTAQHAADEGTTQHLRKSNEELRSRLAEVEKEVIELRVLKQQLSAEAERLRQVIEDQKVSVTEVSQTRSHEQELARRTAARNAKQIASLEERVSALTTELQQTSDELIHVRKEFDCYKARAQSVLKQQQKQKTPSVDVEELQQRLQLGETKMQTLQHSNRHLQSELSALQSEHKFVQGEKERLLKQHRQEAEASAAQVAALEDEKNKLEEKIKKITSDSQSLVAKMAAEGEAMVKSYEAQLKSLACVHERELSELQTQLDASVLRASAAPPSGHGETKASSAQHRRLDSADDAKVDVTTMIREAGEGSEWVEPTPSHRPGVFSSPSAALDADAEPYQSPPLHQLLSSHSAGLSLHSAGSFADDAASLAGSATDHMPDQSSYVSSQLSAMQAKLDAYEVRMEQVTVLLHESEAENAKLSQLTDALKEEIRRGSRNHDREKHLENLEYLKNVVLQFITLGDSGSDGRERLLPVLTTLLQLAPHEVAKIKSVVHGEGEGAAASQGWGSYLHLWSAR</sequence>
<dbReference type="GO" id="GO:0005737">
    <property type="term" value="C:cytoplasm"/>
    <property type="evidence" value="ECO:0007669"/>
    <property type="project" value="UniProtKB-SubCell"/>
</dbReference>
<feature type="domain" description="GRIP" evidence="7">
    <location>
        <begin position="2231"/>
        <end position="2283"/>
    </location>
</feature>
<evidence type="ECO:0000256" key="3">
    <source>
        <dbReference type="ARBA" id="ARBA00022553"/>
    </source>
</evidence>
<feature type="coiled-coil region" evidence="5">
    <location>
        <begin position="751"/>
        <end position="887"/>
    </location>
</feature>
<evidence type="ECO:0000256" key="1">
    <source>
        <dbReference type="ARBA" id="ARBA00004496"/>
    </source>
</evidence>
<evidence type="ECO:0000256" key="5">
    <source>
        <dbReference type="SAM" id="Coils"/>
    </source>
</evidence>
<feature type="coiled-coil region" evidence="5">
    <location>
        <begin position="110"/>
        <end position="266"/>
    </location>
</feature>
<dbReference type="PROSITE" id="PS50913">
    <property type="entry name" value="GRIP"/>
    <property type="match status" value="1"/>
</dbReference>
<keyword evidence="3" id="KW-0597">Phosphoprotein</keyword>
<evidence type="ECO:0000256" key="6">
    <source>
        <dbReference type="SAM" id="MobiDB-lite"/>
    </source>
</evidence>
<protein>
    <submittedName>
        <fullName evidence="9">GRIP and coiled-coil domain-containing protein 2</fullName>
    </submittedName>
</protein>
<dbReference type="PANTHER" id="PTHR18902:SF25">
    <property type="entry name" value="GRIP AND COILED-COIL DOMAIN-CONTAINING PROTEIN 2"/>
    <property type="match status" value="1"/>
</dbReference>
<dbReference type="InterPro" id="IPR000237">
    <property type="entry name" value="GRIP_dom"/>
</dbReference>
<name>A0A979FXL5_HYAAZ</name>
<feature type="coiled-coil region" evidence="5">
    <location>
        <begin position="1507"/>
        <end position="1534"/>
    </location>
</feature>
<feature type="coiled-coil region" evidence="5">
    <location>
        <begin position="933"/>
        <end position="1374"/>
    </location>
</feature>
<evidence type="ECO:0000259" key="7">
    <source>
        <dbReference type="PROSITE" id="PS50913"/>
    </source>
</evidence>
<feature type="compositionally biased region" description="Basic and acidic residues" evidence="6">
    <location>
        <begin position="2079"/>
        <end position="2089"/>
    </location>
</feature>
<keyword evidence="8" id="KW-1185">Reference proteome</keyword>
<comment type="subcellular location">
    <subcellularLocation>
        <location evidence="1">Cytoplasm</location>
    </subcellularLocation>
</comment>
<evidence type="ECO:0000256" key="2">
    <source>
        <dbReference type="ARBA" id="ARBA00022490"/>
    </source>
</evidence>
<dbReference type="SMART" id="SM00755">
    <property type="entry name" value="Grip"/>
    <property type="match status" value="1"/>
</dbReference>
<feature type="coiled-coil region" evidence="5">
    <location>
        <begin position="2187"/>
        <end position="2221"/>
    </location>
</feature>
<feature type="region of interest" description="Disordered" evidence="6">
    <location>
        <begin position="1606"/>
        <end position="1625"/>
    </location>
</feature>
<feature type="compositionally biased region" description="Low complexity" evidence="6">
    <location>
        <begin position="16"/>
        <end position="25"/>
    </location>
</feature>
<dbReference type="OMA" id="FTELECK"/>